<keyword evidence="5" id="KW-1185">Reference proteome</keyword>
<dbReference type="NCBIfam" id="TIGR01845">
    <property type="entry name" value="outer_NodT"/>
    <property type="match status" value="1"/>
</dbReference>
<evidence type="ECO:0000256" key="2">
    <source>
        <dbReference type="RuleBase" id="RU362097"/>
    </source>
</evidence>
<feature type="region of interest" description="Disordered" evidence="3">
    <location>
        <begin position="1"/>
        <end position="22"/>
    </location>
</feature>
<evidence type="ECO:0000313" key="4">
    <source>
        <dbReference type="EMBL" id="VVE61693.1"/>
    </source>
</evidence>
<feature type="compositionally biased region" description="Low complexity" evidence="3">
    <location>
        <begin position="516"/>
        <end position="538"/>
    </location>
</feature>
<dbReference type="PANTHER" id="PTHR30203:SF33">
    <property type="entry name" value="BLR4455 PROTEIN"/>
    <property type="match status" value="1"/>
</dbReference>
<name>A0A5E4ZN82_9BURK</name>
<evidence type="ECO:0000256" key="1">
    <source>
        <dbReference type="ARBA" id="ARBA00007613"/>
    </source>
</evidence>
<protein>
    <submittedName>
        <fullName evidence="4">RND transporter</fullName>
    </submittedName>
</protein>
<keyword evidence="2" id="KW-0449">Lipoprotein</keyword>
<dbReference type="Pfam" id="PF02321">
    <property type="entry name" value="OEP"/>
    <property type="match status" value="2"/>
</dbReference>
<accession>A0A5E4ZN82</accession>
<feature type="region of interest" description="Disordered" evidence="3">
    <location>
        <begin position="514"/>
        <end position="544"/>
    </location>
</feature>
<keyword evidence="2" id="KW-0472">Membrane</keyword>
<dbReference type="Gene3D" id="2.20.200.10">
    <property type="entry name" value="Outer membrane efflux proteins (OEP)"/>
    <property type="match status" value="1"/>
</dbReference>
<sequence>MTLRFPLRSSSRLPSRAPVRPVTDDVRGRWNIPTVRQAVLLPILPILPLWLGACSFTPGDTPPAMPAPAHYGVNATPTQTVTAQGASQRFDVGAPPVKAWWQAYRSDKLNALVEEGLRNSPNLSSADHSLQAAREQLKAQIGSSLFPSIDIGGEAARERNLGIPNLRPPTALYNMFVGQIQARYTFDFFGASRFANASLAAQVDQQAFQLTSARQALAANIVSGAIGASVLGAQVKATERLVELAQADATDMARREALGAVSRADALASAQNAESLAASLPGLRAQWQSTRHALAVLLGRTPDQAPDDLALGELKVPDTVPVVVPSTLLQSRPDVQAAEMALKAASAEVGVATAQMFPSLSLSASMGKGGFNWATVMSNAGSLWSVAASISQPIFHGGALLAQRRAAQATYEAAVDQYKQTVLTAFKNVADTLASLEADNTSLLHADNASAAAEQIYRDTAARVRLGALPVSSARMREQQYWNAYLTTVRATGARLSDTALLFYAMGVPPEPVADGAMPDTGAAASATAPADSRSPPSQDVARR</sequence>
<dbReference type="GO" id="GO:0005886">
    <property type="term" value="C:plasma membrane"/>
    <property type="evidence" value="ECO:0007669"/>
    <property type="project" value="UniProtKB-SubCell"/>
</dbReference>
<keyword evidence="2" id="KW-0812">Transmembrane</keyword>
<gene>
    <name evidence="4" type="ORF">PCA31118_00673</name>
</gene>
<feature type="compositionally biased region" description="Low complexity" evidence="3">
    <location>
        <begin position="1"/>
        <end position="21"/>
    </location>
</feature>
<organism evidence="4 5">
    <name type="scientific">Pandoraea captiosa</name>
    <dbReference type="NCBI Taxonomy" id="2508302"/>
    <lineage>
        <taxon>Bacteria</taxon>
        <taxon>Pseudomonadati</taxon>
        <taxon>Pseudomonadota</taxon>
        <taxon>Betaproteobacteria</taxon>
        <taxon>Burkholderiales</taxon>
        <taxon>Burkholderiaceae</taxon>
        <taxon>Pandoraea</taxon>
    </lineage>
</organism>
<dbReference type="GO" id="GO:0015562">
    <property type="term" value="F:efflux transmembrane transporter activity"/>
    <property type="evidence" value="ECO:0007669"/>
    <property type="project" value="InterPro"/>
</dbReference>
<comment type="similarity">
    <text evidence="1 2">Belongs to the outer membrane factor (OMF) (TC 1.B.17) family.</text>
</comment>
<dbReference type="InterPro" id="IPR003423">
    <property type="entry name" value="OMP_efflux"/>
</dbReference>
<keyword evidence="2" id="KW-0564">Palmitate</keyword>
<dbReference type="OrthoDB" id="9770517at2"/>
<dbReference type="InterPro" id="IPR010131">
    <property type="entry name" value="MdtP/NodT-like"/>
</dbReference>
<dbReference type="EMBL" id="CABPSQ010000001">
    <property type="protein sequence ID" value="VVE61693.1"/>
    <property type="molecule type" value="Genomic_DNA"/>
</dbReference>
<dbReference type="AlphaFoldDB" id="A0A5E4ZN82"/>
<dbReference type="Gene3D" id="1.20.1600.10">
    <property type="entry name" value="Outer membrane efflux proteins (OEP)"/>
    <property type="match status" value="1"/>
</dbReference>
<reference evidence="4 5" key="1">
    <citation type="submission" date="2019-08" db="EMBL/GenBank/DDBJ databases">
        <authorList>
            <person name="Peeters C."/>
        </authorList>
    </citation>
    <scope>NUCLEOTIDE SEQUENCE [LARGE SCALE GENOMIC DNA]</scope>
    <source>
        <strain evidence="4 5">LMG 31118</strain>
    </source>
</reference>
<keyword evidence="2" id="KW-1134">Transmembrane beta strand</keyword>
<dbReference type="PANTHER" id="PTHR30203">
    <property type="entry name" value="OUTER MEMBRANE CATION EFFLUX PROTEIN"/>
    <property type="match status" value="1"/>
</dbReference>
<evidence type="ECO:0000256" key="3">
    <source>
        <dbReference type="SAM" id="MobiDB-lite"/>
    </source>
</evidence>
<dbReference type="Proteomes" id="UP000414136">
    <property type="component" value="Unassembled WGS sequence"/>
</dbReference>
<dbReference type="SUPFAM" id="SSF56954">
    <property type="entry name" value="Outer membrane efflux proteins (OEP)"/>
    <property type="match status" value="1"/>
</dbReference>
<evidence type="ECO:0000313" key="5">
    <source>
        <dbReference type="Proteomes" id="UP000414136"/>
    </source>
</evidence>
<comment type="subcellular location">
    <subcellularLocation>
        <location evidence="2">Cell membrane</location>
        <topology evidence="2">Lipid-anchor</topology>
    </subcellularLocation>
</comment>
<dbReference type="RefSeq" id="WP_150622922.1">
    <property type="nucleotide sequence ID" value="NZ_CABPSQ010000001.1"/>
</dbReference>
<proteinExistence type="inferred from homology"/>